<dbReference type="HOGENOM" id="CLU_2666982_0_0_3"/>
<feature type="coiled-coil region" evidence="1">
    <location>
        <begin position="1"/>
        <end position="49"/>
    </location>
</feature>
<organism evidence="2 3">
    <name type="scientific">Microcystis aeruginosa PCC 9717</name>
    <dbReference type="NCBI Taxonomy" id="1160286"/>
    <lineage>
        <taxon>Bacteria</taxon>
        <taxon>Bacillati</taxon>
        <taxon>Cyanobacteriota</taxon>
        <taxon>Cyanophyceae</taxon>
        <taxon>Oscillatoriophycideae</taxon>
        <taxon>Chroococcales</taxon>
        <taxon>Microcystaceae</taxon>
        <taxon>Microcystis</taxon>
    </lineage>
</organism>
<keyword evidence="2" id="KW-0808">Transferase</keyword>
<proteinExistence type="predicted"/>
<dbReference type="AlphaFoldDB" id="I4FKI0"/>
<dbReference type="GO" id="GO:0016740">
    <property type="term" value="F:transferase activity"/>
    <property type="evidence" value="ECO:0007669"/>
    <property type="project" value="UniProtKB-KW"/>
</dbReference>
<reference evidence="2 3" key="1">
    <citation type="submission" date="2012-04" db="EMBL/GenBank/DDBJ databases">
        <authorList>
            <person name="Genoscope - CEA"/>
        </authorList>
    </citation>
    <scope>NUCLEOTIDE SEQUENCE [LARGE SCALE GENOMIC DNA]</scope>
    <source>
        <strain evidence="2 3">9717</strain>
    </source>
</reference>
<evidence type="ECO:0000313" key="3">
    <source>
        <dbReference type="Proteomes" id="UP000003172"/>
    </source>
</evidence>
<keyword evidence="1" id="KW-0175">Coiled coil</keyword>
<dbReference type="Proteomes" id="UP000003172">
    <property type="component" value="Unassembled WGS sequence"/>
</dbReference>
<dbReference type="EMBL" id="CAII01000069">
    <property type="protein sequence ID" value="CCH96155.1"/>
    <property type="molecule type" value="Genomic_DNA"/>
</dbReference>
<evidence type="ECO:0000256" key="1">
    <source>
        <dbReference type="SAM" id="Coils"/>
    </source>
</evidence>
<accession>I4FKI0</accession>
<evidence type="ECO:0000313" key="2">
    <source>
        <dbReference type="EMBL" id="CCH96155.1"/>
    </source>
</evidence>
<protein>
    <submittedName>
        <fullName evidence="2">Glycosyl transferase</fullName>
    </submittedName>
</protein>
<name>I4FKI0_MICAE</name>
<comment type="caution">
    <text evidence="2">The sequence shown here is derived from an EMBL/GenBank/DDBJ whole genome shotgun (WGS) entry which is preliminary data.</text>
</comment>
<gene>
    <name evidence="2" type="ORF">MICAB_1600008</name>
</gene>
<sequence>MERARERIKQLEIHGQELQQELQKTQLDYRERDEELQKADSKIAAMEKSKFWQMRRVWIKMQKLLGLLEKDPIYS</sequence>